<feature type="region of interest" description="Disordered" evidence="1">
    <location>
        <begin position="67"/>
        <end position="109"/>
    </location>
</feature>
<feature type="region of interest" description="Disordered" evidence="1">
    <location>
        <begin position="492"/>
        <end position="579"/>
    </location>
</feature>
<evidence type="ECO:0000256" key="1">
    <source>
        <dbReference type="SAM" id="MobiDB-lite"/>
    </source>
</evidence>
<feature type="compositionally biased region" description="Basic and acidic residues" evidence="1">
    <location>
        <begin position="67"/>
        <end position="82"/>
    </location>
</feature>
<protein>
    <submittedName>
        <fullName evidence="2">Uncharacterized protein</fullName>
    </submittedName>
</protein>
<feature type="compositionally biased region" description="Basic residues" evidence="1">
    <location>
        <begin position="162"/>
        <end position="172"/>
    </location>
</feature>
<name>A0A4S8MHD1_DENBC</name>
<evidence type="ECO:0000313" key="3">
    <source>
        <dbReference type="Proteomes" id="UP000297245"/>
    </source>
</evidence>
<dbReference type="Proteomes" id="UP000297245">
    <property type="component" value="Unassembled WGS sequence"/>
</dbReference>
<organism evidence="2 3">
    <name type="scientific">Dendrothele bispora (strain CBS 962.96)</name>
    <dbReference type="NCBI Taxonomy" id="1314807"/>
    <lineage>
        <taxon>Eukaryota</taxon>
        <taxon>Fungi</taxon>
        <taxon>Dikarya</taxon>
        <taxon>Basidiomycota</taxon>
        <taxon>Agaricomycotina</taxon>
        <taxon>Agaricomycetes</taxon>
        <taxon>Agaricomycetidae</taxon>
        <taxon>Agaricales</taxon>
        <taxon>Agaricales incertae sedis</taxon>
        <taxon>Dendrothele</taxon>
    </lineage>
</organism>
<feature type="region of interest" description="Disordered" evidence="1">
    <location>
        <begin position="1"/>
        <end position="31"/>
    </location>
</feature>
<sequence>MTARLVTQGEERRLREERDKARDELRRADREVDDLKEEVQKGNRSYDRLYADFKELRRENDDLKGEVNRLRRENARQTRPDQTRTIAPIPSTTPSQARSTPTNVVPAPNTPVQFILTPLVKGTVAEKMEISTDDQPEKTMDVRLEETSDEESDDEEETSGRGKGKSGPKRFGKTPDPLNMLHTPRDMQRGTLRSEISPILMPENATQANELLARTQEQNNWEAVRRVQTILAVFQATNHRIKRNEIQTTPSWWNVVQDLSMRWRLPGWMESAKQLEAAYNSGQEVEVLKVIKVNQANPNMPLEEQARWMAVNATPFTHPGILVSETLAVDLQTIQAYNYFQVLGSKLTANMDKRRYQQLFLELVAQPYLYEQLLSHWSVTVKVQKLTPIRVSSNTSFEDLVKELAEAGLTTSMANGMHNWAMQWLHDARTTLPENSHEWGCIMSLAADRIRQFGVPPCPVRVWHPPPEWDIAEAYEQRLRRLAWEGKNQRFPRVSGAKRRRDGNHGRPVAESSGVAPSNSQDVMRPSTSNAAPTIIEDTEMADADQEPIALRQPSPMPIDSSGGRSVAGPSETTPQHNV</sequence>
<keyword evidence="3" id="KW-1185">Reference proteome</keyword>
<feature type="compositionally biased region" description="Basic and acidic residues" evidence="1">
    <location>
        <begin position="9"/>
        <end position="30"/>
    </location>
</feature>
<feature type="compositionally biased region" description="Acidic residues" evidence="1">
    <location>
        <begin position="147"/>
        <end position="157"/>
    </location>
</feature>
<reference evidence="2 3" key="1">
    <citation type="journal article" date="2019" name="Nat. Ecol. Evol.">
        <title>Megaphylogeny resolves global patterns of mushroom evolution.</title>
        <authorList>
            <person name="Varga T."/>
            <person name="Krizsan K."/>
            <person name="Foldi C."/>
            <person name="Dima B."/>
            <person name="Sanchez-Garcia M."/>
            <person name="Sanchez-Ramirez S."/>
            <person name="Szollosi G.J."/>
            <person name="Szarkandi J.G."/>
            <person name="Papp V."/>
            <person name="Albert L."/>
            <person name="Andreopoulos W."/>
            <person name="Angelini C."/>
            <person name="Antonin V."/>
            <person name="Barry K.W."/>
            <person name="Bougher N.L."/>
            <person name="Buchanan P."/>
            <person name="Buyck B."/>
            <person name="Bense V."/>
            <person name="Catcheside P."/>
            <person name="Chovatia M."/>
            <person name="Cooper J."/>
            <person name="Damon W."/>
            <person name="Desjardin D."/>
            <person name="Finy P."/>
            <person name="Geml J."/>
            <person name="Haridas S."/>
            <person name="Hughes K."/>
            <person name="Justo A."/>
            <person name="Karasinski D."/>
            <person name="Kautmanova I."/>
            <person name="Kiss B."/>
            <person name="Kocsube S."/>
            <person name="Kotiranta H."/>
            <person name="LaButti K.M."/>
            <person name="Lechner B.E."/>
            <person name="Liimatainen K."/>
            <person name="Lipzen A."/>
            <person name="Lukacs Z."/>
            <person name="Mihaltcheva S."/>
            <person name="Morgado L.N."/>
            <person name="Niskanen T."/>
            <person name="Noordeloos M.E."/>
            <person name="Ohm R.A."/>
            <person name="Ortiz-Santana B."/>
            <person name="Ovrebo C."/>
            <person name="Racz N."/>
            <person name="Riley R."/>
            <person name="Savchenko A."/>
            <person name="Shiryaev A."/>
            <person name="Soop K."/>
            <person name="Spirin V."/>
            <person name="Szebenyi C."/>
            <person name="Tomsovsky M."/>
            <person name="Tulloss R.E."/>
            <person name="Uehling J."/>
            <person name="Grigoriev I.V."/>
            <person name="Vagvolgyi C."/>
            <person name="Papp T."/>
            <person name="Martin F.M."/>
            <person name="Miettinen O."/>
            <person name="Hibbett D.S."/>
            <person name="Nagy L.G."/>
        </authorList>
    </citation>
    <scope>NUCLEOTIDE SEQUENCE [LARGE SCALE GENOMIC DNA]</scope>
    <source>
        <strain evidence="2 3">CBS 962.96</strain>
    </source>
</reference>
<gene>
    <name evidence="2" type="ORF">K435DRAFT_853580</name>
</gene>
<dbReference type="OrthoDB" id="3127251at2759"/>
<dbReference type="AlphaFoldDB" id="A0A4S8MHD1"/>
<feature type="compositionally biased region" description="Polar residues" evidence="1">
    <location>
        <begin position="90"/>
        <end position="99"/>
    </location>
</feature>
<feature type="compositionally biased region" description="Basic and acidic residues" evidence="1">
    <location>
        <begin position="128"/>
        <end position="146"/>
    </location>
</feature>
<feature type="compositionally biased region" description="Low complexity" evidence="1">
    <location>
        <begin position="100"/>
        <end position="109"/>
    </location>
</feature>
<feature type="region of interest" description="Disordered" evidence="1">
    <location>
        <begin position="128"/>
        <end position="184"/>
    </location>
</feature>
<feature type="compositionally biased region" description="Acidic residues" evidence="1">
    <location>
        <begin position="537"/>
        <end position="546"/>
    </location>
</feature>
<evidence type="ECO:0000313" key="2">
    <source>
        <dbReference type="EMBL" id="THV01564.1"/>
    </source>
</evidence>
<dbReference type="EMBL" id="ML179087">
    <property type="protein sequence ID" value="THV01564.1"/>
    <property type="molecule type" value="Genomic_DNA"/>
</dbReference>
<accession>A0A4S8MHD1</accession>
<feature type="compositionally biased region" description="Polar residues" evidence="1">
    <location>
        <begin position="515"/>
        <end position="532"/>
    </location>
</feature>
<proteinExistence type="predicted"/>